<feature type="region of interest" description="Disordered" evidence="1">
    <location>
        <begin position="246"/>
        <end position="319"/>
    </location>
</feature>
<reference evidence="2" key="2">
    <citation type="submission" date="2022-01" db="EMBL/GenBank/DDBJ databases">
        <authorList>
            <person name="Yamashiro T."/>
            <person name="Shiraishi A."/>
            <person name="Satake H."/>
            <person name="Nakayama K."/>
        </authorList>
    </citation>
    <scope>NUCLEOTIDE SEQUENCE</scope>
</reference>
<evidence type="ECO:0000313" key="2">
    <source>
        <dbReference type="EMBL" id="GJS83431.1"/>
    </source>
</evidence>
<feature type="compositionally biased region" description="Basic and acidic residues" evidence="1">
    <location>
        <begin position="283"/>
        <end position="301"/>
    </location>
</feature>
<feature type="compositionally biased region" description="Basic and acidic residues" evidence="1">
    <location>
        <begin position="246"/>
        <end position="259"/>
    </location>
</feature>
<feature type="region of interest" description="Disordered" evidence="1">
    <location>
        <begin position="1"/>
        <end position="20"/>
    </location>
</feature>
<dbReference type="Proteomes" id="UP001151760">
    <property type="component" value="Unassembled WGS sequence"/>
</dbReference>
<reference evidence="2" key="1">
    <citation type="journal article" date="2022" name="Int. J. Mol. Sci.">
        <title>Draft Genome of Tanacetum Coccineum: Genomic Comparison of Closely Related Tanacetum-Family Plants.</title>
        <authorList>
            <person name="Yamashiro T."/>
            <person name="Shiraishi A."/>
            <person name="Nakayama K."/>
            <person name="Satake H."/>
        </authorList>
    </citation>
    <scope>NUCLEOTIDE SEQUENCE</scope>
</reference>
<comment type="caution">
    <text evidence="2">The sequence shown here is derived from an EMBL/GenBank/DDBJ whole genome shotgun (WGS) entry which is preliminary data.</text>
</comment>
<organism evidence="2 3">
    <name type="scientific">Tanacetum coccineum</name>
    <dbReference type="NCBI Taxonomy" id="301880"/>
    <lineage>
        <taxon>Eukaryota</taxon>
        <taxon>Viridiplantae</taxon>
        <taxon>Streptophyta</taxon>
        <taxon>Embryophyta</taxon>
        <taxon>Tracheophyta</taxon>
        <taxon>Spermatophyta</taxon>
        <taxon>Magnoliopsida</taxon>
        <taxon>eudicotyledons</taxon>
        <taxon>Gunneridae</taxon>
        <taxon>Pentapetalae</taxon>
        <taxon>asterids</taxon>
        <taxon>campanulids</taxon>
        <taxon>Asterales</taxon>
        <taxon>Asteraceae</taxon>
        <taxon>Asteroideae</taxon>
        <taxon>Anthemideae</taxon>
        <taxon>Anthemidinae</taxon>
        <taxon>Tanacetum</taxon>
    </lineage>
</organism>
<evidence type="ECO:0000313" key="3">
    <source>
        <dbReference type="Proteomes" id="UP001151760"/>
    </source>
</evidence>
<dbReference type="EMBL" id="BQNB010010899">
    <property type="protein sequence ID" value="GJS83431.1"/>
    <property type="molecule type" value="Genomic_DNA"/>
</dbReference>
<protein>
    <submittedName>
        <fullName evidence="2">Uncharacterized protein</fullName>
    </submittedName>
</protein>
<gene>
    <name evidence="2" type="ORF">Tco_0749972</name>
</gene>
<keyword evidence="3" id="KW-1185">Reference proteome</keyword>
<proteinExistence type="predicted"/>
<name>A0ABQ4Z2L2_9ASTR</name>
<accession>A0ABQ4Z2L2</accession>
<sequence length="653" mass="74361">MASVQGQNVEQSTTTTTPAIQNATTEVPLFSSSHSVSSNCTIAFLNFENIHSTKPEVVSILDINVQHEVPHTSPLLTIPVSVIHEHTIFNPSEIVATASATTISSQLSSLFPFLQQSTLIPTPTTTEATTSTTVLKDVDNSSKVISTIKYEVPNVVKEYIGSNLDDALHKVIQRNFADIIKKHSVPAETVERLRQQYAPQKSIKDIREIKMEHARKHPKHIALYHALMESILEDEKAMDKGVVDELKKRKQDDTDKDEGPSAGSDQGLLNLEREDLGNTDEQPNDKAVLKNDCYKKSRSDTSPDPEWNEGKSVDDGPEQSWLNDMAKAIKPPLTFDKVMHTPIDFSAFVMNHLKIDNLTKEILVGPTYNLLKGTCKSYVELDYTIEECYRALSEKLDWNNPEGHRCLYDLTKPLPVQMSSQGRQIILVNFFVNNALEYLRGGSNDKKYTASTTKSKAVRYAILGISHWQTKRQNFYGYTTKMGSKHDVYMTKRIIRIISVKVNEWYGYDHLEEIVVKRADQQLYTFKEGDFKRLHLSNIKDMLLLVVQNKLHNLDTNVVVHMAVNLRIFARRTVIQARVEDLQLGVESYQRKLNLTKPRTRDVDMSRRPSYTTLLDPRGVIYEDKLKRKRFMRTDELHKFSDGTLISVHDTLN</sequence>
<evidence type="ECO:0000256" key="1">
    <source>
        <dbReference type="SAM" id="MobiDB-lite"/>
    </source>
</evidence>